<dbReference type="InterPro" id="IPR035897">
    <property type="entry name" value="Toll_tir_struct_dom_sf"/>
</dbReference>
<dbReference type="SUPFAM" id="SSF52200">
    <property type="entry name" value="Toll/Interleukin receptor TIR domain"/>
    <property type="match status" value="1"/>
</dbReference>
<evidence type="ECO:0000313" key="3">
    <source>
        <dbReference type="Proteomes" id="UP001156882"/>
    </source>
</evidence>
<name>A0ABQ6CJG1_9HYPH</name>
<evidence type="ECO:0000313" key="2">
    <source>
        <dbReference type="EMBL" id="GLS20492.1"/>
    </source>
</evidence>
<protein>
    <recommendedName>
        <fullName evidence="1">TIR domain-containing protein</fullName>
    </recommendedName>
</protein>
<organism evidence="2 3">
    <name type="scientific">Labrys miyagiensis</name>
    <dbReference type="NCBI Taxonomy" id="346912"/>
    <lineage>
        <taxon>Bacteria</taxon>
        <taxon>Pseudomonadati</taxon>
        <taxon>Pseudomonadota</taxon>
        <taxon>Alphaproteobacteria</taxon>
        <taxon>Hyphomicrobiales</taxon>
        <taxon>Xanthobacteraceae</taxon>
        <taxon>Labrys</taxon>
    </lineage>
</organism>
<dbReference type="EMBL" id="BSPC01000028">
    <property type="protein sequence ID" value="GLS20492.1"/>
    <property type="molecule type" value="Genomic_DNA"/>
</dbReference>
<keyword evidence="3" id="KW-1185">Reference proteome</keyword>
<gene>
    <name evidence="2" type="ORF">GCM10007874_35090</name>
</gene>
<dbReference type="Proteomes" id="UP001156882">
    <property type="component" value="Unassembled WGS sequence"/>
</dbReference>
<reference evidence="3" key="1">
    <citation type="journal article" date="2019" name="Int. J. Syst. Evol. Microbiol.">
        <title>The Global Catalogue of Microorganisms (GCM) 10K type strain sequencing project: providing services to taxonomists for standard genome sequencing and annotation.</title>
        <authorList>
            <consortium name="The Broad Institute Genomics Platform"/>
            <consortium name="The Broad Institute Genome Sequencing Center for Infectious Disease"/>
            <person name="Wu L."/>
            <person name="Ma J."/>
        </authorList>
    </citation>
    <scope>NUCLEOTIDE SEQUENCE [LARGE SCALE GENOMIC DNA]</scope>
    <source>
        <strain evidence="3">NBRC 101365</strain>
    </source>
</reference>
<sequence length="457" mass="50536">MPGGTGDVIVQIEKADGSFECRAFTGVPAARRSFIAIVSSGWPADKRTTGQETAAKLAAELEAALLESNAEARVETIDCPSTPDLFDVKADDGQVKLLVLAGSTDKPFQALPWYDTWSSDEHSGYVMVVLKAGDYDAYFDPAIKDEDLLRRINASIWQRQVSEVLPGLLARAEITAAVSRVFISYRRVETLPVALQLFDRLVEEGFEVFLDRFSIPPGYDFQRRLGQELEDKSMVLLLESKSLKDSRWTQHEIDFAKRNRLGLLAARMPDVAASDELISVSADARIDLDAKDFTGAPIPHKVIDPLRGEVVVDEWPKLEDEALRRLVTKVKEVHAAALFRRRHRLRTDVVAALNKGGLAAQYGAVGPIRIAQGTVKHTVWLTTRPPELDDFRSLQSVHAALGVGEPTWVAAIVGPRAALEPDRQTRLGWLERMSGCLSFDEGSLPTFVDRLLPKDQA</sequence>
<dbReference type="Gene3D" id="3.40.50.10140">
    <property type="entry name" value="Toll/interleukin-1 receptor homology (TIR) domain"/>
    <property type="match status" value="1"/>
</dbReference>
<dbReference type="Pfam" id="PF13676">
    <property type="entry name" value="TIR_2"/>
    <property type="match status" value="1"/>
</dbReference>
<evidence type="ECO:0000259" key="1">
    <source>
        <dbReference type="Pfam" id="PF13676"/>
    </source>
</evidence>
<dbReference type="InterPro" id="IPR000157">
    <property type="entry name" value="TIR_dom"/>
</dbReference>
<feature type="domain" description="TIR" evidence="1">
    <location>
        <begin position="181"/>
        <end position="289"/>
    </location>
</feature>
<proteinExistence type="predicted"/>
<comment type="caution">
    <text evidence="2">The sequence shown here is derived from an EMBL/GenBank/DDBJ whole genome shotgun (WGS) entry which is preliminary data.</text>
</comment>
<dbReference type="RefSeq" id="WP_284313572.1">
    <property type="nucleotide sequence ID" value="NZ_BSPC01000028.1"/>
</dbReference>
<accession>A0ABQ6CJG1</accession>